<dbReference type="SMART" id="SM00388">
    <property type="entry name" value="HisKA"/>
    <property type="match status" value="1"/>
</dbReference>
<dbReference type="AlphaFoldDB" id="A0A1G9BDV6"/>
<keyword evidence="10" id="KW-0067">ATP-binding</keyword>
<dbReference type="InterPro" id="IPR001610">
    <property type="entry name" value="PAC"/>
</dbReference>
<keyword evidence="5 14" id="KW-0597">Phosphoprotein</keyword>
<dbReference type="Pfam" id="PF01590">
    <property type="entry name" value="GAF"/>
    <property type="match status" value="1"/>
</dbReference>
<dbReference type="Pfam" id="PF00072">
    <property type="entry name" value="Response_reg"/>
    <property type="match status" value="1"/>
</dbReference>
<dbReference type="FunFam" id="3.30.565.10:FF:000010">
    <property type="entry name" value="Sensor histidine kinase RcsC"/>
    <property type="match status" value="1"/>
</dbReference>
<dbReference type="EMBL" id="FNFO01000002">
    <property type="protein sequence ID" value="SDK37691.1"/>
    <property type="molecule type" value="Genomic_DNA"/>
</dbReference>
<dbReference type="InterPro" id="IPR003661">
    <property type="entry name" value="HisK_dim/P_dom"/>
</dbReference>
<dbReference type="InterPro" id="IPR035965">
    <property type="entry name" value="PAS-like_dom_sf"/>
</dbReference>
<feature type="domain" description="PAC" evidence="18">
    <location>
        <begin position="352"/>
        <end position="403"/>
    </location>
</feature>
<sequence length="916" mass="104191">MNQLAEQMFCVEGPRLSLKRCAWTIHADRHQIILHEQTHAPNNNLTDLLDFLPVGSASSWTVLREGAFVQSVTIAVSELVQAGEGGHLICITPGTEQTLSAAVSDYQQLRFASAISHISDLILSDDTEKVYREMVNIVGKALEMERCSVYEVNDTQGYLKEKFEWVDQESDPSRTSSLVSYPLKKFKNATEYFRKEKKWLVSHKNQPLPLLVQDGSWQLLHEEMDLGSIYAFPFHFRPGKYLLLIAHRHQELHRLSPEELEFVEAVIKQVSISLNQSERENKYRFLSENSTDVVLLLDLHGRYKYISQAAKEVYGYEPDELLGREVFEFVHPDDAADLHALFAEKRAEQVPFMKRYRRRRKDGTYVWMEYTVKMVYRNRRLVGVQAAGRDITERKRVEEALVVAKEQAEALAKTKEMFLSTMSHEIRTPLNAVIGFVHLLLDENPRPDQRDTLNALQFSAKQLYQLLNDILDLNKIDAGKIALESIAFKFQPLLEGLEKSFVLRAKQKSIALRTDIDPALPEVVQGDPVRLMQILTNLLSNAIKFTEQGSVTLRAQVEEETDTHVWIRFSVIDTGIGIPADKRDAIFESFTQASPDIARRFAGTGLGLAITKKLIQLQGGDIAVESVEGQGSTFSFNLKMEKGHPDQVQENEAKATVDLTGVRLLVAEDNEINREVVGRFLSKWHIKADYALNGQEAVDMWEQPDVAYDLLLMDLHMPHCDGFEAAAKIRALERQEARASIPIVAFTASASSAVQEKILQAGMDDFIPKPFKPVELYNVIAKHIRPQTTTERPPMPSQINFSNLVEISNDDPVFLVSLVHMYIKALRQFEKEIREALLMASHDRVREVSHRHWGTLLSLEVEALIKLVESSKQQVKDPNYDSYQATALVNRIAELVGEMIRELQTHLPDDQESLER</sequence>
<dbReference type="InterPro" id="IPR011006">
    <property type="entry name" value="CheY-like_superfamily"/>
</dbReference>
<dbReference type="SUPFAM" id="SSF47226">
    <property type="entry name" value="Histidine-containing phosphotransfer domain, HPT domain"/>
    <property type="match status" value="1"/>
</dbReference>
<dbReference type="SMART" id="SM00448">
    <property type="entry name" value="REC"/>
    <property type="match status" value="1"/>
</dbReference>
<evidence type="ECO:0000256" key="1">
    <source>
        <dbReference type="ARBA" id="ARBA00000085"/>
    </source>
</evidence>
<dbReference type="InterPro" id="IPR000700">
    <property type="entry name" value="PAS-assoc_C"/>
</dbReference>
<dbReference type="Gene3D" id="1.20.120.160">
    <property type="entry name" value="HPT domain"/>
    <property type="match status" value="1"/>
</dbReference>
<dbReference type="InterPro" id="IPR036890">
    <property type="entry name" value="HATPase_C_sf"/>
</dbReference>
<feature type="domain" description="Response regulatory" evidence="16">
    <location>
        <begin position="663"/>
        <end position="784"/>
    </location>
</feature>
<evidence type="ECO:0000256" key="12">
    <source>
        <dbReference type="ARBA" id="ARBA00023012"/>
    </source>
</evidence>
<dbReference type="SMART" id="SM00387">
    <property type="entry name" value="HATPase_c"/>
    <property type="match status" value="1"/>
</dbReference>
<dbReference type="InterPro" id="IPR036097">
    <property type="entry name" value="HisK_dim/P_sf"/>
</dbReference>
<name>A0A1G9BDV6_9BACT</name>
<accession>A0A1G9BDV6</accession>
<evidence type="ECO:0000256" key="7">
    <source>
        <dbReference type="ARBA" id="ARBA00022692"/>
    </source>
</evidence>
<dbReference type="PANTHER" id="PTHR45339">
    <property type="entry name" value="HYBRID SIGNAL TRANSDUCTION HISTIDINE KINASE J"/>
    <property type="match status" value="1"/>
</dbReference>
<dbReference type="Proteomes" id="UP000198510">
    <property type="component" value="Unassembled WGS sequence"/>
</dbReference>
<dbReference type="InterPro" id="IPR001789">
    <property type="entry name" value="Sig_transdc_resp-reg_receiver"/>
</dbReference>
<keyword evidence="8" id="KW-0547">Nucleotide-binding</keyword>
<dbReference type="InterPro" id="IPR029016">
    <property type="entry name" value="GAF-like_dom_sf"/>
</dbReference>
<dbReference type="GO" id="GO:0000155">
    <property type="term" value="F:phosphorelay sensor kinase activity"/>
    <property type="evidence" value="ECO:0007669"/>
    <property type="project" value="InterPro"/>
</dbReference>
<dbReference type="EC" id="2.7.13.3" evidence="3"/>
<dbReference type="PROSITE" id="PS50112">
    <property type="entry name" value="PAS"/>
    <property type="match status" value="1"/>
</dbReference>
<dbReference type="CDD" id="cd16922">
    <property type="entry name" value="HATPase_EvgS-ArcB-TorS-like"/>
    <property type="match status" value="1"/>
</dbReference>
<evidence type="ECO:0000259" key="15">
    <source>
        <dbReference type="PROSITE" id="PS50109"/>
    </source>
</evidence>
<reference evidence="19 20" key="1">
    <citation type="submission" date="2016-10" db="EMBL/GenBank/DDBJ databases">
        <authorList>
            <person name="de Groot N.N."/>
        </authorList>
    </citation>
    <scope>NUCLEOTIDE SEQUENCE [LARGE SCALE GENOMIC DNA]</scope>
    <source>
        <strain evidence="19 20">DSM 25186</strain>
    </source>
</reference>
<dbReference type="SUPFAM" id="SSF52172">
    <property type="entry name" value="CheY-like"/>
    <property type="match status" value="1"/>
</dbReference>
<evidence type="ECO:0000256" key="3">
    <source>
        <dbReference type="ARBA" id="ARBA00012438"/>
    </source>
</evidence>
<dbReference type="InterPro" id="IPR036641">
    <property type="entry name" value="HPT_dom_sf"/>
</dbReference>
<dbReference type="SUPFAM" id="SSF55781">
    <property type="entry name" value="GAF domain-like"/>
    <property type="match status" value="1"/>
</dbReference>
<evidence type="ECO:0000313" key="20">
    <source>
        <dbReference type="Proteomes" id="UP000198510"/>
    </source>
</evidence>
<dbReference type="Pfam" id="PF02518">
    <property type="entry name" value="HATPase_c"/>
    <property type="match status" value="1"/>
</dbReference>
<organism evidence="19 20">
    <name type="scientific">Catalinimonas alkaloidigena</name>
    <dbReference type="NCBI Taxonomy" id="1075417"/>
    <lineage>
        <taxon>Bacteria</taxon>
        <taxon>Pseudomonadati</taxon>
        <taxon>Bacteroidota</taxon>
        <taxon>Cytophagia</taxon>
        <taxon>Cytophagales</taxon>
        <taxon>Catalimonadaceae</taxon>
        <taxon>Catalinimonas</taxon>
    </lineage>
</organism>
<dbReference type="InterPro" id="IPR004358">
    <property type="entry name" value="Sig_transdc_His_kin-like_C"/>
</dbReference>
<evidence type="ECO:0000259" key="16">
    <source>
        <dbReference type="PROSITE" id="PS50110"/>
    </source>
</evidence>
<dbReference type="Gene3D" id="3.30.565.10">
    <property type="entry name" value="Histidine kinase-like ATPase, C-terminal domain"/>
    <property type="match status" value="1"/>
</dbReference>
<dbReference type="SMART" id="SM00065">
    <property type="entry name" value="GAF"/>
    <property type="match status" value="1"/>
</dbReference>
<dbReference type="SUPFAM" id="SSF55874">
    <property type="entry name" value="ATPase domain of HSP90 chaperone/DNA topoisomerase II/histidine kinase"/>
    <property type="match status" value="1"/>
</dbReference>
<keyword evidence="6" id="KW-0808">Transferase</keyword>
<evidence type="ECO:0000256" key="8">
    <source>
        <dbReference type="ARBA" id="ARBA00022741"/>
    </source>
</evidence>
<feature type="domain" description="Histidine kinase" evidence="15">
    <location>
        <begin position="421"/>
        <end position="642"/>
    </location>
</feature>
<proteinExistence type="predicted"/>
<dbReference type="SUPFAM" id="SSF55785">
    <property type="entry name" value="PYP-like sensor domain (PAS domain)"/>
    <property type="match status" value="1"/>
</dbReference>
<keyword evidence="9" id="KW-0418">Kinase</keyword>
<dbReference type="Gene3D" id="1.10.287.130">
    <property type="match status" value="1"/>
</dbReference>
<evidence type="ECO:0000256" key="14">
    <source>
        <dbReference type="PROSITE-ProRule" id="PRU00169"/>
    </source>
</evidence>
<dbReference type="RefSeq" id="WP_089680374.1">
    <property type="nucleotide sequence ID" value="NZ_FNFO01000002.1"/>
</dbReference>
<dbReference type="Pfam" id="PF08447">
    <property type="entry name" value="PAS_3"/>
    <property type="match status" value="1"/>
</dbReference>
<dbReference type="SMART" id="SM00086">
    <property type="entry name" value="PAC"/>
    <property type="match status" value="1"/>
</dbReference>
<keyword evidence="12" id="KW-0902">Two-component regulatory system</keyword>
<dbReference type="CDD" id="cd00130">
    <property type="entry name" value="PAS"/>
    <property type="match status" value="1"/>
</dbReference>
<dbReference type="PROSITE" id="PS50113">
    <property type="entry name" value="PAC"/>
    <property type="match status" value="1"/>
</dbReference>
<evidence type="ECO:0000256" key="4">
    <source>
        <dbReference type="ARBA" id="ARBA00022475"/>
    </source>
</evidence>
<evidence type="ECO:0000259" key="18">
    <source>
        <dbReference type="PROSITE" id="PS50113"/>
    </source>
</evidence>
<dbReference type="OrthoDB" id="9781208at2"/>
<evidence type="ECO:0000256" key="9">
    <source>
        <dbReference type="ARBA" id="ARBA00022777"/>
    </source>
</evidence>
<evidence type="ECO:0000256" key="10">
    <source>
        <dbReference type="ARBA" id="ARBA00022840"/>
    </source>
</evidence>
<evidence type="ECO:0000313" key="19">
    <source>
        <dbReference type="EMBL" id="SDK37691.1"/>
    </source>
</evidence>
<evidence type="ECO:0000256" key="13">
    <source>
        <dbReference type="ARBA" id="ARBA00023136"/>
    </source>
</evidence>
<dbReference type="GO" id="GO:0005524">
    <property type="term" value="F:ATP binding"/>
    <property type="evidence" value="ECO:0007669"/>
    <property type="project" value="UniProtKB-KW"/>
</dbReference>
<dbReference type="PROSITE" id="PS50110">
    <property type="entry name" value="RESPONSE_REGULATORY"/>
    <property type="match status" value="1"/>
</dbReference>
<gene>
    <name evidence="19" type="ORF">SAMN05421823_102589</name>
</gene>
<dbReference type="Gene3D" id="3.40.50.2300">
    <property type="match status" value="1"/>
</dbReference>
<comment type="subcellular location">
    <subcellularLocation>
        <location evidence="2">Cell membrane</location>
        <topology evidence="2">Multi-pass membrane protein</topology>
    </subcellularLocation>
</comment>
<keyword evidence="4" id="KW-1003">Cell membrane</keyword>
<dbReference type="PROSITE" id="PS50109">
    <property type="entry name" value="HIS_KIN"/>
    <property type="match status" value="1"/>
</dbReference>
<dbReference type="NCBIfam" id="TIGR00229">
    <property type="entry name" value="sensory_box"/>
    <property type="match status" value="1"/>
</dbReference>
<dbReference type="STRING" id="1075417.SAMN05421823_102589"/>
<dbReference type="InterPro" id="IPR003018">
    <property type="entry name" value="GAF"/>
</dbReference>
<dbReference type="Pfam" id="PF00512">
    <property type="entry name" value="HisKA"/>
    <property type="match status" value="1"/>
</dbReference>
<dbReference type="SUPFAM" id="SSF47384">
    <property type="entry name" value="Homodimeric domain of signal transducing histidine kinase"/>
    <property type="match status" value="1"/>
</dbReference>
<dbReference type="InterPro" id="IPR013655">
    <property type="entry name" value="PAS_fold_3"/>
</dbReference>
<dbReference type="PRINTS" id="PR00344">
    <property type="entry name" value="BCTRLSENSOR"/>
</dbReference>
<dbReference type="GO" id="GO:0005886">
    <property type="term" value="C:plasma membrane"/>
    <property type="evidence" value="ECO:0007669"/>
    <property type="project" value="UniProtKB-SubCell"/>
</dbReference>
<evidence type="ECO:0000256" key="5">
    <source>
        <dbReference type="ARBA" id="ARBA00022553"/>
    </source>
</evidence>
<dbReference type="InterPro" id="IPR000014">
    <property type="entry name" value="PAS"/>
</dbReference>
<evidence type="ECO:0000256" key="6">
    <source>
        <dbReference type="ARBA" id="ARBA00022679"/>
    </source>
</evidence>
<feature type="domain" description="PAS" evidence="17">
    <location>
        <begin position="279"/>
        <end position="334"/>
    </location>
</feature>
<dbReference type="InterPro" id="IPR003594">
    <property type="entry name" value="HATPase_dom"/>
</dbReference>
<evidence type="ECO:0000256" key="11">
    <source>
        <dbReference type="ARBA" id="ARBA00022989"/>
    </source>
</evidence>
<keyword evidence="13" id="KW-0472">Membrane</keyword>
<evidence type="ECO:0000259" key="17">
    <source>
        <dbReference type="PROSITE" id="PS50112"/>
    </source>
</evidence>
<keyword evidence="20" id="KW-1185">Reference proteome</keyword>
<dbReference type="Gene3D" id="3.30.450.20">
    <property type="entry name" value="PAS domain"/>
    <property type="match status" value="1"/>
</dbReference>
<keyword evidence="7" id="KW-0812">Transmembrane</keyword>
<dbReference type="SMART" id="SM00091">
    <property type="entry name" value="PAS"/>
    <property type="match status" value="1"/>
</dbReference>
<dbReference type="CDD" id="cd17546">
    <property type="entry name" value="REC_hyHK_CKI1_RcsC-like"/>
    <property type="match status" value="1"/>
</dbReference>
<comment type="catalytic activity">
    <reaction evidence="1">
        <text>ATP + protein L-histidine = ADP + protein N-phospho-L-histidine.</text>
        <dbReference type="EC" id="2.7.13.3"/>
    </reaction>
</comment>
<evidence type="ECO:0000256" key="2">
    <source>
        <dbReference type="ARBA" id="ARBA00004651"/>
    </source>
</evidence>
<dbReference type="CDD" id="cd00082">
    <property type="entry name" value="HisKA"/>
    <property type="match status" value="1"/>
</dbReference>
<dbReference type="PANTHER" id="PTHR45339:SF1">
    <property type="entry name" value="HYBRID SIGNAL TRANSDUCTION HISTIDINE KINASE J"/>
    <property type="match status" value="1"/>
</dbReference>
<dbReference type="Gene3D" id="3.30.450.40">
    <property type="match status" value="1"/>
</dbReference>
<feature type="modified residue" description="4-aspartylphosphate" evidence="14">
    <location>
        <position position="714"/>
    </location>
</feature>
<protein>
    <recommendedName>
        <fullName evidence="3">histidine kinase</fullName>
        <ecNumber evidence="3">2.7.13.3</ecNumber>
    </recommendedName>
</protein>
<keyword evidence="11" id="KW-1133">Transmembrane helix</keyword>
<dbReference type="InterPro" id="IPR005467">
    <property type="entry name" value="His_kinase_dom"/>
</dbReference>